<keyword evidence="1" id="KW-0472">Membrane</keyword>
<dbReference type="RefSeq" id="WP_230034444.1">
    <property type="nucleotide sequence ID" value="NZ_JAJJMM010000001.1"/>
</dbReference>
<dbReference type="EMBL" id="JAJJMM010000001">
    <property type="protein sequence ID" value="MCC9062687.1"/>
    <property type="molecule type" value="Genomic_DNA"/>
</dbReference>
<keyword evidence="1" id="KW-0812">Transmembrane</keyword>
<feature type="transmembrane region" description="Helical" evidence="1">
    <location>
        <begin position="176"/>
        <end position="197"/>
    </location>
</feature>
<keyword evidence="1" id="KW-1133">Transmembrane helix</keyword>
<evidence type="ECO:0008006" key="5">
    <source>
        <dbReference type="Google" id="ProtNLM"/>
    </source>
</evidence>
<evidence type="ECO:0000256" key="2">
    <source>
        <dbReference type="SAM" id="SignalP"/>
    </source>
</evidence>
<feature type="signal peptide" evidence="2">
    <location>
        <begin position="1"/>
        <end position="19"/>
    </location>
</feature>
<sequence>MKQFFLILLLSLMASSAYCCDCSEKPSIRKNWESANQVFIGNVIKVDSLLYGGYGEKVYSFTIKIKKSFKGDIYSGRDYRTILYVDTAACDFPFAIGGEYLIYAKQDNFVLHCSLCSRTDLLNNVSKEELNAIADLQKEDFKNRKQIRIIKFQNNTEYQIDLVKNSFEESLKRKNLIINILSGIVVTLLLIILVFLIKRNKRIN</sequence>
<protein>
    <recommendedName>
        <fullName evidence="5">Tissue inhibitor of metalloproteinase</fullName>
    </recommendedName>
</protein>
<gene>
    <name evidence="3" type="ORF">LNP81_06735</name>
</gene>
<accession>A0ABS8MAY4</accession>
<reference evidence="3" key="1">
    <citation type="submission" date="2021-11" db="EMBL/GenBank/DDBJ databases">
        <title>Description of novel Flavobacterium species.</title>
        <authorList>
            <person name="Saticioglu I.B."/>
            <person name="Ay H."/>
            <person name="Altun S."/>
            <person name="Duman M."/>
        </authorList>
    </citation>
    <scope>NUCLEOTIDE SEQUENCE</scope>
    <source>
        <strain evidence="3">F-30</strain>
    </source>
</reference>
<keyword evidence="4" id="KW-1185">Reference proteome</keyword>
<evidence type="ECO:0000313" key="3">
    <source>
        <dbReference type="EMBL" id="MCC9062687.1"/>
    </source>
</evidence>
<evidence type="ECO:0000313" key="4">
    <source>
        <dbReference type="Proteomes" id="UP001430679"/>
    </source>
</evidence>
<organism evidence="3 4">
    <name type="scientific">Flavobacterium piscisymbiosum</name>
    <dbReference type="NCBI Taxonomy" id="2893753"/>
    <lineage>
        <taxon>Bacteria</taxon>
        <taxon>Pseudomonadati</taxon>
        <taxon>Bacteroidota</taxon>
        <taxon>Flavobacteriia</taxon>
        <taxon>Flavobacteriales</taxon>
        <taxon>Flavobacteriaceae</taxon>
        <taxon>Flavobacterium</taxon>
    </lineage>
</organism>
<evidence type="ECO:0000256" key="1">
    <source>
        <dbReference type="SAM" id="Phobius"/>
    </source>
</evidence>
<comment type="caution">
    <text evidence="3">The sequence shown here is derived from an EMBL/GenBank/DDBJ whole genome shotgun (WGS) entry which is preliminary data.</text>
</comment>
<name>A0ABS8MAY4_9FLAO</name>
<proteinExistence type="predicted"/>
<dbReference type="Gene3D" id="2.40.50.120">
    <property type="match status" value="1"/>
</dbReference>
<keyword evidence="2" id="KW-0732">Signal</keyword>
<dbReference type="InterPro" id="IPR008993">
    <property type="entry name" value="TIMP-like_OB-fold"/>
</dbReference>
<dbReference type="Proteomes" id="UP001430679">
    <property type="component" value="Unassembled WGS sequence"/>
</dbReference>
<feature type="chain" id="PRO_5047331446" description="Tissue inhibitor of metalloproteinase" evidence="2">
    <location>
        <begin position="20"/>
        <end position="204"/>
    </location>
</feature>
<dbReference type="SUPFAM" id="SSF50242">
    <property type="entry name" value="TIMP-like"/>
    <property type="match status" value="1"/>
</dbReference>